<dbReference type="Gene3D" id="2.70.130.10">
    <property type="entry name" value="Mannose-6-phosphate receptor binding domain"/>
    <property type="match status" value="1"/>
</dbReference>
<dbReference type="KEGG" id="spaa:SPAPADRAFT_133026"/>
<feature type="domain" description="MRH" evidence="11">
    <location>
        <begin position="93"/>
        <end position="256"/>
    </location>
</feature>
<sequence length="301" mass="33980">MNHKSWLKILRRVTLPLLTFTLIVCITIIQTNKPKDTLYKTGTQIFDSISHFTFTKDELLPQAQPDEALFSPSEAEQSGSDDKSETEEEEKLDPCTIINPNTKQFIDLRGLSSFANDGKALPWNTRGYDSGRNYTIGICSNPFKKFHDSWNEIQDGLDPSKIGAYYIDPATNKYVSMGEYATTPVFRGRKLTLTYENGAFCDAVDANTGKKLKKSTILTFTCDREMMNSKASISFVGQMNNCSYFFEVRSHHACPTAAKTNETGAIWIFLLIVLAALLVYFSGGLLYKQMKRKPKREKSFS</sequence>
<reference evidence="12 13" key="1">
    <citation type="journal article" date="2011" name="Proc. Natl. Acad. Sci. U.S.A.">
        <title>Comparative genomics of xylose-fermenting fungi for enhanced biofuel production.</title>
        <authorList>
            <person name="Wohlbach D.J."/>
            <person name="Kuo A."/>
            <person name="Sato T.K."/>
            <person name="Potts K.M."/>
            <person name="Salamov A.A."/>
            <person name="LaButti K.M."/>
            <person name="Sun H."/>
            <person name="Clum A."/>
            <person name="Pangilinan J.L."/>
            <person name="Lindquist E.A."/>
            <person name="Lucas S."/>
            <person name="Lapidus A."/>
            <person name="Jin M."/>
            <person name="Gunawan C."/>
            <person name="Balan V."/>
            <person name="Dale B.E."/>
            <person name="Jeffries T.W."/>
            <person name="Zinkel R."/>
            <person name="Barry K.W."/>
            <person name="Grigoriev I.V."/>
            <person name="Gasch A.P."/>
        </authorList>
    </citation>
    <scope>NUCLEOTIDE SEQUENCE [LARGE SCALE GENOMIC DNA]</scope>
    <source>
        <strain evidence="13">NRRL Y-27907 / 11-Y1</strain>
    </source>
</reference>
<evidence type="ECO:0000256" key="5">
    <source>
        <dbReference type="ARBA" id="ARBA00022989"/>
    </source>
</evidence>
<dbReference type="GO" id="GO:0005770">
    <property type="term" value="C:late endosome"/>
    <property type="evidence" value="ECO:0007669"/>
    <property type="project" value="TreeGrafter"/>
</dbReference>
<dbReference type="GO" id="GO:0000139">
    <property type="term" value="C:Golgi membrane"/>
    <property type="evidence" value="ECO:0007669"/>
    <property type="project" value="UniProtKB-SubCell"/>
</dbReference>
<feature type="transmembrane region" description="Helical" evidence="10">
    <location>
        <begin position="264"/>
        <end position="287"/>
    </location>
</feature>
<dbReference type="eggNOG" id="KOG4504">
    <property type="taxonomic scope" value="Eukaryota"/>
</dbReference>
<dbReference type="GeneID" id="18869709"/>
<keyword evidence="8" id="KW-0325">Glycoprotein</keyword>
<feature type="region of interest" description="Disordered" evidence="9">
    <location>
        <begin position="70"/>
        <end position="94"/>
    </location>
</feature>
<keyword evidence="5 10" id="KW-1133">Transmembrane helix</keyword>
<gene>
    <name evidence="12" type="ORF">SPAPADRAFT_133026</name>
</gene>
<dbReference type="SUPFAM" id="SSF50911">
    <property type="entry name" value="Mannose 6-phosphate receptor domain"/>
    <property type="match status" value="1"/>
</dbReference>
<dbReference type="OrthoDB" id="4504960at2759"/>
<dbReference type="GO" id="GO:0007034">
    <property type="term" value="P:vacuolar transport"/>
    <property type="evidence" value="ECO:0007669"/>
    <property type="project" value="TreeGrafter"/>
</dbReference>
<dbReference type="PANTHER" id="PTHR15071:SF0">
    <property type="entry name" value="MANNOSE 6-PHOSPHATE RECEPTOR-LIKE PROTEIN 1"/>
    <property type="match status" value="1"/>
</dbReference>
<evidence type="ECO:0000256" key="6">
    <source>
        <dbReference type="ARBA" id="ARBA00023136"/>
    </source>
</evidence>
<evidence type="ECO:0000256" key="2">
    <source>
        <dbReference type="ARBA" id="ARBA00022448"/>
    </source>
</evidence>
<keyword evidence="2" id="KW-0813">Transport</keyword>
<dbReference type="EMBL" id="GL996499">
    <property type="protein sequence ID" value="EGW35063.1"/>
    <property type="molecule type" value="Genomic_DNA"/>
</dbReference>
<dbReference type="InterPro" id="IPR044865">
    <property type="entry name" value="MRH_dom"/>
</dbReference>
<name>G3AFS4_SPAPN</name>
<dbReference type="OMA" id="YTIGICS"/>
<evidence type="ECO:0000313" key="12">
    <source>
        <dbReference type="EMBL" id="EGW35063.1"/>
    </source>
</evidence>
<evidence type="ECO:0000256" key="8">
    <source>
        <dbReference type="ARBA" id="ARBA00023180"/>
    </source>
</evidence>
<dbReference type="InParanoid" id="G3AFS4"/>
<comment type="subcellular location">
    <subcellularLocation>
        <location evidence="1">Golgi apparatus membrane</location>
        <topology evidence="1">Single-pass type I membrane protein</topology>
    </subcellularLocation>
</comment>
<organism evidence="13">
    <name type="scientific">Spathaspora passalidarum (strain NRRL Y-27907 / 11-Y1)</name>
    <dbReference type="NCBI Taxonomy" id="619300"/>
    <lineage>
        <taxon>Eukaryota</taxon>
        <taxon>Fungi</taxon>
        <taxon>Dikarya</taxon>
        <taxon>Ascomycota</taxon>
        <taxon>Saccharomycotina</taxon>
        <taxon>Pichiomycetes</taxon>
        <taxon>Debaryomycetaceae</taxon>
        <taxon>Spathaspora</taxon>
    </lineage>
</organism>
<dbReference type="Proteomes" id="UP000000709">
    <property type="component" value="Unassembled WGS sequence"/>
</dbReference>
<keyword evidence="7" id="KW-1015">Disulfide bond</keyword>
<evidence type="ECO:0000313" key="13">
    <source>
        <dbReference type="Proteomes" id="UP000000709"/>
    </source>
</evidence>
<dbReference type="RefSeq" id="XP_007372475.1">
    <property type="nucleotide sequence ID" value="XM_007372413.1"/>
</dbReference>
<evidence type="ECO:0000256" key="3">
    <source>
        <dbReference type="ARBA" id="ARBA00022692"/>
    </source>
</evidence>
<dbReference type="STRING" id="619300.G3AFS4"/>
<evidence type="ECO:0000256" key="9">
    <source>
        <dbReference type="SAM" id="MobiDB-lite"/>
    </source>
</evidence>
<keyword evidence="13" id="KW-1185">Reference proteome</keyword>
<dbReference type="FunCoup" id="G3AFS4">
    <property type="interactions" value="227"/>
</dbReference>
<accession>G3AFS4</accession>
<proteinExistence type="predicted"/>
<keyword evidence="4" id="KW-0732">Signal</keyword>
<keyword evidence="3 10" id="KW-0812">Transmembrane</keyword>
<protein>
    <recommendedName>
        <fullName evidence="11">MRH domain-containing protein</fullName>
    </recommendedName>
</protein>
<dbReference type="PANTHER" id="PTHR15071">
    <property type="entry name" value="MANNOSE-6-PHOSPHATE RECEPTOR FAMILY MEMBER"/>
    <property type="match status" value="1"/>
</dbReference>
<evidence type="ECO:0000256" key="10">
    <source>
        <dbReference type="SAM" id="Phobius"/>
    </source>
</evidence>
<evidence type="ECO:0000256" key="7">
    <source>
        <dbReference type="ARBA" id="ARBA00023157"/>
    </source>
</evidence>
<dbReference type="Pfam" id="PF02157">
    <property type="entry name" value="Man-6-P_recep"/>
    <property type="match status" value="1"/>
</dbReference>
<evidence type="ECO:0000259" key="11">
    <source>
        <dbReference type="PROSITE" id="PS51914"/>
    </source>
</evidence>
<dbReference type="InterPro" id="IPR009011">
    <property type="entry name" value="Man6P_isomerase_rcpt-bd_dom_sf"/>
</dbReference>
<dbReference type="PROSITE" id="PS51914">
    <property type="entry name" value="MRH"/>
    <property type="match status" value="1"/>
</dbReference>
<evidence type="ECO:0000256" key="1">
    <source>
        <dbReference type="ARBA" id="ARBA00004614"/>
    </source>
</evidence>
<dbReference type="GO" id="GO:0010008">
    <property type="term" value="C:endosome membrane"/>
    <property type="evidence" value="ECO:0007669"/>
    <property type="project" value="UniProtKB-SubCell"/>
</dbReference>
<dbReference type="AlphaFoldDB" id="G3AFS4"/>
<keyword evidence="6 10" id="KW-0472">Membrane</keyword>
<evidence type="ECO:0000256" key="4">
    <source>
        <dbReference type="ARBA" id="ARBA00022729"/>
    </source>
</evidence>
<dbReference type="HOGENOM" id="CLU_053195_1_0_1"/>
<feature type="transmembrane region" description="Helical" evidence="10">
    <location>
        <begin position="12"/>
        <end position="29"/>
    </location>
</feature>
<dbReference type="InterPro" id="IPR028927">
    <property type="entry name" value="Man-6-P_rcpt"/>
</dbReference>